<proteinExistence type="inferred from homology"/>
<dbReference type="GO" id="GO:0035870">
    <property type="term" value="F:dITP diphosphatase activity"/>
    <property type="evidence" value="ECO:0007669"/>
    <property type="project" value="UniProtKB-UniRule"/>
</dbReference>
<evidence type="ECO:0000256" key="2">
    <source>
        <dbReference type="ARBA" id="ARBA00011738"/>
    </source>
</evidence>
<evidence type="ECO:0000256" key="1">
    <source>
        <dbReference type="ARBA" id="ARBA00008023"/>
    </source>
</evidence>
<feature type="binding site" evidence="10">
    <location>
        <position position="301"/>
    </location>
    <ligand>
        <name>substrate</name>
    </ligand>
</feature>
<feature type="binding site" evidence="10">
    <location>
        <begin position="306"/>
        <end position="307"/>
    </location>
    <ligand>
        <name>substrate</name>
    </ligand>
</feature>
<dbReference type="NCBIfam" id="NF002698">
    <property type="entry name" value="PRK02491.1"/>
    <property type="match status" value="1"/>
</dbReference>
<dbReference type="AlphaFoldDB" id="A0A829BSJ2"/>
<dbReference type="GeneID" id="93858861"/>
<dbReference type="NCBIfam" id="TIGR00042">
    <property type="entry name" value="RdgB/HAM1 family non-canonical purine NTP pyrophosphatase"/>
    <property type="match status" value="1"/>
</dbReference>
<dbReference type="InterPro" id="IPR029001">
    <property type="entry name" value="ITPase-like_fam"/>
</dbReference>
<feature type="binding site" evidence="10">
    <location>
        <position position="195"/>
    </location>
    <ligand>
        <name>substrate</name>
    </ligand>
</feature>
<dbReference type="GO" id="GO:0005829">
    <property type="term" value="C:cytosol"/>
    <property type="evidence" value="ECO:0007669"/>
    <property type="project" value="TreeGrafter"/>
</dbReference>
<dbReference type="GO" id="GO:0009117">
    <property type="term" value="P:nucleotide metabolic process"/>
    <property type="evidence" value="ECO:0007669"/>
    <property type="project" value="UniProtKB-KW"/>
</dbReference>
<comment type="caution">
    <text evidence="12">The sequence shown here is derived from an EMBL/GenBank/DDBJ whole genome shotgun (WGS) entry which is preliminary data.</text>
</comment>
<dbReference type="PANTHER" id="PTHR11067:SF9">
    <property type="entry name" value="INOSINE TRIPHOSPHATE PYROPHOSPHATASE"/>
    <property type="match status" value="1"/>
</dbReference>
<dbReference type="PANTHER" id="PTHR11067">
    <property type="entry name" value="INOSINE TRIPHOSPHATE PYROPHOSPHATASE/HAM1 PROTEIN"/>
    <property type="match status" value="1"/>
</dbReference>
<dbReference type="RefSeq" id="WP_002264057.1">
    <property type="nucleotide sequence ID" value="NZ_AHSR01000008.1"/>
</dbReference>
<dbReference type="Gene3D" id="3.90.950.10">
    <property type="match status" value="1"/>
</dbReference>
<feature type="binding site" evidence="10">
    <location>
        <position position="165"/>
    </location>
    <ligand>
        <name>Mg(2+)</name>
        <dbReference type="ChEBI" id="CHEBI:18420"/>
    </ligand>
</feature>
<comment type="cofactor">
    <cofactor evidence="10">
        <name>Mg(2+)</name>
        <dbReference type="ChEBI" id="CHEBI:18420"/>
    </cofactor>
    <text evidence="10">Binds 1 Mg(2+) ion per subunit.</text>
</comment>
<keyword evidence="5 10" id="KW-0378">Hydrolase</keyword>
<keyword evidence="6 10" id="KW-0460">Magnesium</keyword>
<evidence type="ECO:0000313" key="13">
    <source>
        <dbReference type="Proteomes" id="UP000011676"/>
    </source>
</evidence>
<evidence type="ECO:0000256" key="4">
    <source>
        <dbReference type="ARBA" id="ARBA00022741"/>
    </source>
</evidence>
<dbReference type="GO" id="GO:0036222">
    <property type="term" value="F:XTP diphosphatase activity"/>
    <property type="evidence" value="ECO:0007669"/>
    <property type="project" value="UniProtKB-UniRule"/>
</dbReference>
<reference evidence="12 13" key="1">
    <citation type="journal article" date="2013" name="Mol. Biol. Evol.">
        <title>Evolutionary and population genomics of the cavity causing bacteria Streptococcus mutans.</title>
        <authorList>
            <person name="Cornejo O.E."/>
            <person name="Lefebure T."/>
            <person name="Pavinski Bitar P.D."/>
            <person name="Lang P."/>
            <person name="Richards V.P."/>
            <person name="Eilertson K."/>
            <person name="Do T."/>
            <person name="Beighton D."/>
            <person name="Zeng L."/>
            <person name="Ahn S.J."/>
            <person name="Burne R.A."/>
            <person name="Siepel A."/>
            <person name="Bustamante C.D."/>
            <person name="Stanhope M.J."/>
        </authorList>
    </citation>
    <scope>NUCLEOTIDE SEQUENCE [LARGE SCALE GENOMIC DNA]</scope>
    <source>
        <strain evidence="12 13">SM6</strain>
    </source>
</reference>
<comment type="catalytic activity">
    <reaction evidence="8 10">
        <text>dITP + H2O = dIMP + diphosphate + H(+)</text>
        <dbReference type="Rhea" id="RHEA:28342"/>
        <dbReference type="ChEBI" id="CHEBI:15377"/>
        <dbReference type="ChEBI" id="CHEBI:15378"/>
        <dbReference type="ChEBI" id="CHEBI:33019"/>
        <dbReference type="ChEBI" id="CHEBI:61194"/>
        <dbReference type="ChEBI" id="CHEBI:61382"/>
        <dbReference type="EC" id="3.6.1.66"/>
    </reaction>
</comment>
<dbReference type="InterPro" id="IPR002637">
    <property type="entry name" value="RdgB/HAM1"/>
</dbReference>
<dbReference type="Pfam" id="PF01725">
    <property type="entry name" value="Ham1p_like"/>
    <property type="match status" value="1"/>
</dbReference>
<dbReference type="EMBL" id="AHSR01000008">
    <property type="protein sequence ID" value="EMC25167.1"/>
    <property type="molecule type" value="Genomic_DNA"/>
</dbReference>
<evidence type="ECO:0000256" key="6">
    <source>
        <dbReference type="ARBA" id="ARBA00022842"/>
    </source>
</evidence>
<dbReference type="FunFam" id="3.90.950.10:FF:000001">
    <property type="entry name" value="dITP/XTP pyrophosphatase"/>
    <property type="match status" value="1"/>
</dbReference>
<dbReference type="SUPFAM" id="SSF52972">
    <property type="entry name" value="ITPase-like"/>
    <property type="match status" value="1"/>
</dbReference>
<dbReference type="NCBIfam" id="NF011397">
    <property type="entry name" value="PRK14822.1"/>
    <property type="match status" value="1"/>
</dbReference>
<dbReference type="CDD" id="cd00515">
    <property type="entry name" value="HAM1"/>
    <property type="match status" value="1"/>
</dbReference>
<keyword evidence="7 10" id="KW-0546">Nucleotide metabolism</keyword>
<evidence type="ECO:0000256" key="8">
    <source>
        <dbReference type="ARBA" id="ARBA00051875"/>
    </source>
</evidence>
<comment type="subunit">
    <text evidence="2 10">Homodimer.</text>
</comment>
<dbReference type="GO" id="GO:0017111">
    <property type="term" value="F:ribonucleoside triphosphate phosphatase activity"/>
    <property type="evidence" value="ECO:0007669"/>
    <property type="project" value="InterPro"/>
</dbReference>
<dbReference type="InterPro" id="IPR020922">
    <property type="entry name" value="dITP/XTP_pyrophosphatase"/>
</dbReference>
<evidence type="ECO:0000256" key="7">
    <source>
        <dbReference type="ARBA" id="ARBA00023080"/>
    </source>
</evidence>
<dbReference type="Proteomes" id="UP000011676">
    <property type="component" value="Unassembled WGS sequence"/>
</dbReference>
<dbReference type="GO" id="GO:0000166">
    <property type="term" value="F:nucleotide binding"/>
    <property type="evidence" value="ECO:0007669"/>
    <property type="project" value="UniProtKB-KW"/>
</dbReference>
<dbReference type="HAMAP" id="MF_01405">
    <property type="entry name" value="Non_canon_purine_NTPase"/>
    <property type="match status" value="1"/>
</dbReference>
<comment type="catalytic activity">
    <reaction evidence="10">
        <text>ITP + H2O = IMP + diphosphate + H(+)</text>
        <dbReference type="Rhea" id="RHEA:29399"/>
        <dbReference type="ChEBI" id="CHEBI:15377"/>
        <dbReference type="ChEBI" id="CHEBI:15378"/>
        <dbReference type="ChEBI" id="CHEBI:33019"/>
        <dbReference type="ChEBI" id="CHEBI:58053"/>
        <dbReference type="ChEBI" id="CHEBI:61402"/>
        <dbReference type="EC" id="3.6.1.66"/>
    </reaction>
</comment>
<sequence>MKEKIYEYKDDHNWFISQWSKVGSSTYYEEEAEETYSSIEQSLRGLLDEGNSFILTVIKINSSIALVRFILKMLNEEQQDNFKVSSHKGAILVTQGQQLLLVCLPKKGITITDFFEKKKKVSELGDTILIATRNEGKTKEFSQMFAQLGIKVENLNQYPDLPEVEETGLTFEENARLKAETISHLTGQMVLADDSGLKVDVLGGLPGIWSARFSGPDATDQSNNAKLLHELAMVFDIKDRSAQFHTTLVVAAPDKESLVVEADWSGYIDFAPKGNNGFGYDPLFLVGETGKTAAELSNHEKNIISHRGQAVKKLMEVFPAWQNAH</sequence>
<feature type="binding site" evidence="10">
    <location>
        <begin position="278"/>
        <end position="281"/>
    </location>
    <ligand>
        <name>substrate</name>
    </ligand>
</feature>
<comment type="catalytic activity">
    <reaction evidence="9 10">
        <text>XTP + H2O = XMP + diphosphate + H(+)</text>
        <dbReference type="Rhea" id="RHEA:28610"/>
        <dbReference type="ChEBI" id="CHEBI:15377"/>
        <dbReference type="ChEBI" id="CHEBI:15378"/>
        <dbReference type="ChEBI" id="CHEBI:33019"/>
        <dbReference type="ChEBI" id="CHEBI:57464"/>
        <dbReference type="ChEBI" id="CHEBI:61314"/>
        <dbReference type="EC" id="3.6.1.66"/>
    </reaction>
</comment>
<feature type="binding site" evidence="10">
    <location>
        <begin position="132"/>
        <end position="137"/>
    </location>
    <ligand>
        <name>substrate</name>
    </ligand>
</feature>
<evidence type="ECO:0000256" key="3">
    <source>
        <dbReference type="ARBA" id="ARBA00022723"/>
    </source>
</evidence>
<comment type="function">
    <text evidence="10">Pyrophosphatase that catalyzes the hydrolysis of nucleoside triphosphates to their monophosphate derivatives, with a high preference for the non-canonical purine nucleotides XTP (xanthosine triphosphate), dITP (deoxyinosine triphosphate) and ITP. Seems to function as a house-cleaning enzyme that removes non-canonical purine nucleotides from the nucleotide pool, thus preventing their incorporation into DNA/RNA and avoiding chromosomal lesions.</text>
</comment>
<evidence type="ECO:0000313" key="12">
    <source>
        <dbReference type="EMBL" id="EMC25167.1"/>
    </source>
</evidence>
<keyword evidence="4 10" id="KW-0547">Nucleotide-binding</keyword>
<dbReference type="EC" id="3.6.1.66" evidence="10"/>
<dbReference type="GO" id="GO:0046872">
    <property type="term" value="F:metal ion binding"/>
    <property type="evidence" value="ECO:0007669"/>
    <property type="project" value="UniProtKB-KW"/>
</dbReference>
<protein>
    <recommendedName>
        <fullName evidence="10">dITP/XTP pyrophosphatase</fullName>
        <ecNumber evidence="10">3.6.1.66</ecNumber>
    </recommendedName>
    <alternativeName>
        <fullName evidence="10">Non-canonical purine NTP pyrophosphatase</fullName>
    </alternativeName>
    <alternativeName>
        <fullName evidence="10">Non-standard purine NTP pyrophosphatase</fullName>
    </alternativeName>
    <alternativeName>
        <fullName evidence="10">Nucleoside-triphosphate diphosphatase</fullName>
    </alternativeName>
    <alternativeName>
        <fullName evidence="10">Nucleoside-triphosphate pyrophosphatase</fullName>
        <shortName evidence="10">NTPase</shortName>
    </alternativeName>
</protein>
<gene>
    <name evidence="12" type="ORF">SMU82_02501</name>
</gene>
<comment type="similarity">
    <text evidence="1 10 11">Belongs to the HAM1 NTPase family.</text>
</comment>
<evidence type="ECO:0000256" key="5">
    <source>
        <dbReference type="ARBA" id="ARBA00022801"/>
    </source>
</evidence>
<name>A0A829BSJ2_STRMG</name>
<dbReference type="GO" id="GO:0009146">
    <property type="term" value="P:purine nucleoside triphosphate catabolic process"/>
    <property type="evidence" value="ECO:0007669"/>
    <property type="project" value="UniProtKB-UniRule"/>
</dbReference>
<dbReference type="GO" id="GO:0036220">
    <property type="term" value="F:ITP diphosphatase activity"/>
    <property type="evidence" value="ECO:0007669"/>
    <property type="project" value="UniProtKB-UniRule"/>
</dbReference>
<evidence type="ECO:0000256" key="10">
    <source>
        <dbReference type="HAMAP-Rule" id="MF_01405"/>
    </source>
</evidence>
<keyword evidence="3 10" id="KW-0479">Metal-binding</keyword>
<feature type="binding site" evidence="10">
    <location>
        <position position="194"/>
    </location>
    <ligand>
        <name>Mg(2+)</name>
        <dbReference type="ChEBI" id="CHEBI:18420"/>
    </ligand>
</feature>
<evidence type="ECO:0000256" key="9">
    <source>
        <dbReference type="ARBA" id="ARBA00052017"/>
    </source>
</evidence>
<accession>A0A829BSJ2</accession>
<feature type="active site" description="Proton acceptor" evidence="10">
    <location>
        <position position="194"/>
    </location>
</feature>
<evidence type="ECO:0000256" key="11">
    <source>
        <dbReference type="RuleBase" id="RU003781"/>
    </source>
</evidence>
<organism evidence="12 13">
    <name type="scientific">Streptococcus mutans SM6</name>
    <dbReference type="NCBI Taxonomy" id="857119"/>
    <lineage>
        <taxon>Bacteria</taxon>
        <taxon>Bacillati</taxon>
        <taxon>Bacillota</taxon>
        <taxon>Bacilli</taxon>
        <taxon>Lactobacillales</taxon>
        <taxon>Streptococcaceae</taxon>
        <taxon>Streptococcus</taxon>
    </lineage>
</organism>